<feature type="region of interest" description="Disordered" evidence="1">
    <location>
        <begin position="30"/>
        <end position="60"/>
    </location>
</feature>
<evidence type="ECO:0000256" key="1">
    <source>
        <dbReference type="SAM" id="MobiDB-lite"/>
    </source>
</evidence>
<dbReference type="AlphaFoldDB" id="A0AAW1M473"/>
<keyword evidence="3" id="KW-1185">Reference proteome</keyword>
<accession>A0AAW1M473</accession>
<evidence type="ECO:0000313" key="3">
    <source>
        <dbReference type="Proteomes" id="UP001443914"/>
    </source>
</evidence>
<protein>
    <submittedName>
        <fullName evidence="2">Uncharacterized protein</fullName>
    </submittedName>
</protein>
<dbReference type="EMBL" id="JBDFQZ010000003">
    <property type="protein sequence ID" value="KAK9740427.1"/>
    <property type="molecule type" value="Genomic_DNA"/>
</dbReference>
<dbReference type="EMBL" id="JBDFQZ010000003">
    <property type="protein sequence ID" value="KAK9740425.1"/>
    <property type="molecule type" value="Genomic_DNA"/>
</dbReference>
<proteinExistence type="predicted"/>
<comment type="caution">
    <text evidence="2">The sequence shown here is derived from an EMBL/GenBank/DDBJ whole genome shotgun (WGS) entry which is preliminary data.</text>
</comment>
<evidence type="ECO:0000313" key="2">
    <source>
        <dbReference type="EMBL" id="KAK9740426.1"/>
    </source>
</evidence>
<reference evidence="2 3" key="1">
    <citation type="submission" date="2024-03" db="EMBL/GenBank/DDBJ databases">
        <title>WGS assembly of Saponaria officinalis var. Norfolk2.</title>
        <authorList>
            <person name="Jenkins J."/>
            <person name="Shu S."/>
            <person name="Grimwood J."/>
            <person name="Barry K."/>
            <person name="Goodstein D."/>
            <person name="Schmutz J."/>
            <person name="Leebens-Mack J."/>
            <person name="Osbourn A."/>
        </authorList>
    </citation>
    <scope>NUCLEOTIDE SEQUENCE [LARGE SCALE GENOMIC DNA]</scope>
    <source>
        <strain evidence="3">cv. Norfolk2</strain>
        <strain evidence="2">JIC</strain>
        <tissue evidence="2">Leaf</tissue>
    </source>
</reference>
<name>A0AAW1M473_SAPOF</name>
<sequence>MENTTRHHPSLPSNYVTILDLKERWLKQQQKEQREEEIDTTKQAKEKGKITVDGEISGKSEPELRHYEELKPSVNANLNRGTERGFRRNPNWKNRRTFHRGFDGEKRSIMQYRAVKTPEINGAVKIEADIDDRDQVKSVQKKMKRRMRKKMVKERRRIEENKEGVKQITVSKTENQTAEIEAKMPKMEVFVTKKRVTVSKTGNQTAEIEAKMPKMEVFVAKKRVTVLKTGNLGVNDQTVEIEENMKEVFVAAKQVTASKTGNLGLNDQTVEIEENMKEVFVLDKRVPVIGTHYNVIQEKQNPVELKKKDVIAAEKRFSVTGNRNVSKNVGRGEVRWSGRRINCAERNRDKGLMWVKKGEVLRKSKNCCIVDVSNYW</sequence>
<gene>
    <name evidence="2" type="ORF">RND81_03G034300</name>
</gene>
<dbReference type="EMBL" id="JBDFQZ010000003">
    <property type="protein sequence ID" value="KAK9740426.1"/>
    <property type="molecule type" value="Genomic_DNA"/>
</dbReference>
<dbReference type="Proteomes" id="UP001443914">
    <property type="component" value="Unassembled WGS sequence"/>
</dbReference>
<organism evidence="2 3">
    <name type="scientific">Saponaria officinalis</name>
    <name type="common">Common soapwort</name>
    <name type="synonym">Lychnis saponaria</name>
    <dbReference type="NCBI Taxonomy" id="3572"/>
    <lineage>
        <taxon>Eukaryota</taxon>
        <taxon>Viridiplantae</taxon>
        <taxon>Streptophyta</taxon>
        <taxon>Embryophyta</taxon>
        <taxon>Tracheophyta</taxon>
        <taxon>Spermatophyta</taxon>
        <taxon>Magnoliopsida</taxon>
        <taxon>eudicotyledons</taxon>
        <taxon>Gunneridae</taxon>
        <taxon>Pentapetalae</taxon>
        <taxon>Caryophyllales</taxon>
        <taxon>Caryophyllaceae</taxon>
        <taxon>Caryophylleae</taxon>
        <taxon>Saponaria</taxon>
    </lineage>
</organism>